<evidence type="ECO:0000259" key="5">
    <source>
        <dbReference type="Pfam" id="PF01844"/>
    </source>
</evidence>
<dbReference type="Pfam" id="PF01844">
    <property type="entry name" value="HNH"/>
    <property type="match status" value="1"/>
</dbReference>
<dbReference type="AlphaFoldDB" id="A0A140DVG1"/>
<feature type="domain" description="HNH" evidence="5">
    <location>
        <begin position="35"/>
        <end position="86"/>
    </location>
</feature>
<dbReference type="InterPro" id="IPR003615">
    <property type="entry name" value="HNH_nuc"/>
</dbReference>
<gene>
    <name evidence="6" type="ORF">AALO17_15040</name>
</gene>
<dbReference type="GO" id="GO:0004519">
    <property type="term" value="F:endonuclease activity"/>
    <property type="evidence" value="ECO:0007669"/>
    <property type="project" value="InterPro"/>
</dbReference>
<dbReference type="GeneID" id="78478199"/>
<evidence type="ECO:0000256" key="2">
    <source>
        <dbReference type="ARBA" id="ARBA00022801"/>
    </source>
</evidence>
<accession>A0A140DVG1</accession>
<dbReference type="RefSeq" id="WP_067557287.1">
    <property type="nucleotide sequence ID" value="NZ_CAJTBG010000038.1"/>
</dbReference>
<evidence type="ECO:0000256" key="3">
    <source>
        <dbReference type="ARBA" id="ARBA00038412"/>
    </source>
</evidence>
<keyword evidence="7" id="KW-1185">Reference proteome</keyword>
<dbReference type="KEGG" id="fro:AALO17_15040"/>
<evidence type="ECO:0000256" key="4">
    <source>
        <dbReference type="ARBA" id="ARBA00040194"/>
    </source>
</evidence>
<dbReference type="Proteomes" id="UP000069771">
    <property type="component" value="Chromosome"/>
</dbReference>
<keyword evidence="2" id="KW-0378">Hydrolase</keyword>
<proteinExistence type="inferred from homology"/>
<protein>
    <recommendedName>
        <fullName evidence="4">Putative HNH nuclease YajD</fullName>
    </recommendedName>
</protein>
<dbReference type="GO" id="GO:0008270">
    <property type="term" value="F:zinc ion binding"/>
    <property type="evidence" value="ECO:0007669"/>
    <property type="project" value="InterPro"/>
</dbReference>
<evidence type="ECO:0000313" key="6">
    <source>
        <dbReference type="EMBL" id="AMK54638.1"/>
    </source>
</evidence>
<name>A0A140DVG1_9FIRM</name>
<sequence>MGQRTRGARNFALRFYKSKAWKHKSKTYRQAHPLCERCLAKGLYTPAELVHHKKHITEENQYDQNILFSDENLESLCRKCHGEEHSGNEKAKFDMEGRLIL</sequence>
<dbReference type="InterPro" id="IPR002711">
    <property type="entry name" value="HNH"/>
</dbReference>
<dbReference type="CDD" id="cd00085">
    <property type="entry name" value="HNHc"/>
    <property type="match status" value="1"/>
</dbReference>
<dbReference type="OrthoDB" id="9779761at2"/>
<comment type="similarity">
    <text evidence="3">Belongs to the HNH nuclease family.</text>
</comment>
<evidence type="ECO:0000256" key="1">
    <source>
        <dbReference type="ARBA" id="ARBA00022722"/>
    </source>
</evidence>
<dbReference type="GO" id="GO:0003676">
    <property type="term" value="F:nucleic acid binding"/>
    <property type="evidence" value="ECO:0007669"/>
    <property type="project" value="InterPro"/>
</dbReference>
<organism evidence="6 7">
    <name type="scientific">Faecalibaculum rodentium</name>
    <dbReference type="NCBI Taxonomy" id="1702221"/>
    <lineage>
        <taxon>Bacteria</taxon>
        <taxon>Bacillati</taxon>
        <taxon>Bacillota</taxon>
        <taxon>Erysipelotrichia</taxon>
        <taxon>Erysipelotrichales</taxon>
        <taxon>Erysipelotrichaceae</taxon>
        <taxon>Faecalibaculum</taxon>
    </lineage>
</organism>
<dbReference type="STRING" id="1702221.AALO17_15040"/>
<keyword evidence="1" id="KW-0540">Nuclease</keyword>
<dbReference type="PANTHER" id="PTHR41286:SF1">
    <property type="entry name" value="HNH NUCLEASE YAJD-RELATED"/>
    <property type="match status" value="1"/>
</dbReference>
<reference evidence="6 7" key="1">
    <citation type="journal article" date="2016" name="Gut Pathog.">
        <title>Whole genome sequencing of "Faecalibaculum rodentium" ALO17, isolated from C57BL/6J laboratory mouse feces.</title>
        <authorList>
            <person name="Lim S."/>
            <person name="Chang D.H."/>
            <person name="Ahn S."/>
            <person name="Kim B.C."/>
        </authorList>
    </citation>
    <scope>NUCLEOTIDE SEQUENCE [LARGE SCALE GENOMIC DNA]</scope>
    <source>
        <strain evidence="6 7">Alo17</strain>
    </source>
</reference>
<dbReference type="GO" id="GO:0005829">
    <property type="term" value="C:cytosol"/>
    <property type="evidence" value="ECO:0007669"/>
    <property type="project" value="TreeGrafter"/>
</dbReference>
<dbReference type="PANTHER" id="PTHR41286">
    <property type="entry name" value="HNH NUCLEASE YAJD-RELATED"/>
    <property type="match status" value="1"/>
</dbReference>
<dbReference type="GO" id="GO:0016787">
    <property type="term" value="F:hydrolase activity"/>
    <property type="evidence" value="ECO:0007669"/>
    <property type="project" value="UniProtKB-KW"/>
</dbReference>
<dbReference type="EMBL" id="CP011391">
    <property type="protein sequence ID" value="AMK54638.1"/>
    <property type="molecule type" value="Genomic_DNA"/>
</dbReference>
<evidence type="ECO:0000313" key="7">
    <source>
        <dbReference type="Proteomes" id="UP000069771"/>
    </source>
</evidence>